<evidence type="ECO:0000256" key="1">
    <source>
        <dbReference type="ARBA" id="ARBA00022518"/>
    </source>
</evidence>
<keyword evidence="1" id="KW-0244">Early protein</keyword>
<feature type="compositionally biased region" description="Basic and acidic residues" evidence="7">
    <location>
        <begin position="34"/>
        <end position="43"/>
    </location>
</feature>
<dbReference type="PANTHER" id="PTHR10513:SF35">
    <property type="entry name" value="DEOXYADENOSINE KINASE"/>
    <property type="match status" value="1"/>
</dbReference>
<sequence>MDNRPVFDFFETIDAPNTSESANYDLPRRQDYDIPKQWEEPSEKTTFNAESKWEGGFSEDDLNIDLSESRDVNTKPVPGHKKDRYKKELVHQSLFDVPSQTYQVPIWPPMLAPQGSDSSRVPRSKERISYNSKRLEKMHNCEIDDEIPLEYLESVSKCCSQLVENAYEQIPDLDTSPRELDLSPTPSVTRAKKKTKSTSSKLALHATRIKELSGSLLSVLTLSDGMEANGPPNGPKKMAVPVCIIERGLSNNWKRACCLYFEGAMAVGKSTMITHLQQVIEEDSIITFPEPMYYWTKVYNNVLKQIYKLNKYYRVGKESASAELLACQVKFMTPLKTMWSYKQRCMHPDSPSAPVTPFDKWVIFDRHPLSATVVFPLILLKKGMLSFNDFMHLLNTFTAANGDTIVLMSLDIEVNYKRLKRRFRKYEGFVDIAHLKEVKAAFHALYCAWLFLQYFSVTDVVKICTSLTDVRLLCQNNSKGRLSYDMASRIWSKSIFPTLEEVIRPFSHDCTLIEICTNFCYELQKLQFIVVDVSEFDDDVTGAWTNIYTQAMKNSGIKTHVVDWSALKNLSKEAYKHS</sequence>
<feature type="region of interest" description="Disordered" evidence="7">
    <location>
        <begin position="174"/>
        <end position="199"/>
    </location>
</feature>
<dbReference type="Gene3D" id="3.40.50.300">
    <property type="entry name" value="P-loop containing nucleotide triphosphate hydrolases"/>
    <property type="match status" value="1"/>
</dbReference>
<keyword evidence="3" id="KW-0808">Transferase</keyword>
<dbReference type="SUPFAM" id="SSF52540">
    <property type="entry name" value="P-loop containing nucleoside triphosphate hydrolases"/>
    <property type="match status" value="1"/>
</dbReference>
<evidence type="ECO:0000256" key="7">
    <source>
        <dbReference type="SAM" id="MobiDB-lite"/>
    </source>
</evidence>
<keyword evidence="4" id="KW-0547">Nucleotide-binding</keyword>
<evidence type="ECO:0000259" key="8">
    <source>
        <dbReference type="Pfam" id="PF08465"/>
    </source>
</evidence>
<keyword evidence="6" id="KW-0067">ATP-binding</keyword>
<feature type="region of interest" description="Disordered" evidence="7">
    <location>
        <begin position="34"/>
        <end position="56"/>
    </location>
</feature>
<dbReference type="InterPro" id="IPR001889">
    <property type="entry name" value="Herpes_TK"/>
</dbReference>
<dbReference type="PANTHER" id="PTHR10513">
    <property type="entry name" value="DEOXYNUCLEOSIDE KINASE"/>
    <property type="match status" value="1"/>
</dbReference>
<dbReference type="GO" id="GO:0005524">
    <property type="term" value="F:ATP binding"/>
    <property type="evidence" value="ECO:0007669"/>
    <property type="project" value="UniProtKB-KW"/>
</dbReference>
<dbReference type="Pfam" id="PF08465">
    <property type="entry name" value="Herpes_TK_C"/>
    <property type="match status" value="1"/>
</dbReference>
<keyword evidence="5 9" id="KW-0418">Kinase</keyword>
<dbReference type="HAMAP" id="MF_04029">
    <property type="entry name" value="HSV_KITH"/>
    <property type="match status" value="1"/>
</dbReference>
<keyword evidence="2" id="KW-0237">DNA synthesis</keyword>
<evidence type="ECO:0000256" key="3">
    <source>
        <dbReference type="ARBA" id="ARBA00022679"/>
    </source>
</evidence>
<dbReference type="EMBL" id="AY170317">
    <property type="protein sequence ID" value="AAO12363.1"/>
    <property type="molecule type" value="Genomic_DNA"/>
</dbReference>
<dbReference type="InterPro" id="IPR013672">
    <property type="entry name" value="Herpes_TK_C"/>
</dbReference>
<dbReference type="OrthoDB" id="6496at10239"/>
<evidence type="ECO:0000256" key="6">
    <source>
        <dbReference type="ARBA" id="ARBA00022840"/>
    </source>
</evidence>
<accession>Q8B3X0</accession>
<evidence type="ECO:0000256" key="4">
    <source>
        <dbReference type="ARBA" id="ARBA00022741"/>
    </source>
</evidence>
<dbReference type="InterPro" id="IPR050566">
    <property type="entry name" value="Deoxyribonucleoside_kinase"/>
</dbReference>
<name>Q8B3X0_9GAMA</name>
<dbReference type="Pfam" id="PF00693">
    <property type="entry name" value="Herpes_TK"/>
    <property type="match status" value="1"/>
</dbReference>
<dbReference type="GO" id="GO:0071897">
    <property type="term" value="P:DNA biosynthetic process"/>
    <property type="evidence" value="ECO:0007669"/>
    <property type="project" value="UniProtKB-KW"/>
</dbReference>
<dbReference type="GO" id="GO:0006230">
    <property type="term" value="P:TMP biosynthetic process"/>
    <property type="evidence" value="ECO:0007669"/>
    <property type="project" value="InterPro"/>
</dbReference>
<keyword evidence="10" id="KW-1185">Reference proteome</keyword>
<evidence type="ECO:0000313" key="10">
    <source>
        <dbReference type="Proteomes" id="UP000242182"/>
    </source>
</evidence>
<evidence type="ECO:0000256" key="2">
    <source>
        <dbReference type="ARBA" id="ARBA00022634"/>
    </source>
</evidence>
<reference evidence="9 10" key="1">
    <citation type="journal article" date="2003" name="Virology">
        <title>A novel porcine gammaherpesvirus.</title>
        <authorList>
            <person name="Chmielewicz B."/>
            <person name="Goltz M."/>
            <person name="Franz T."/>
            <person name="Bauer C."/>
            <person name="Brema S."/>
            <person name="Ellerbrok H."/>
            <person name="Beckmann S."/>
            <person name="Rziha H.J."/>
            <person name="Lahrmann K.H."/>
            <person name="Romero C."/>
            <person name="Ehlers B."/>
        </authorList>
    </citation>
    <scope>NUCLEOTIDE SEQUENCE [LARGE SCALE GENOMIC DNA]</scope>
    <source>
        <strain evidence="9">568</strain>
    </source>
</reference>
<organism evidence="9 10">
    <name type="scientific">Suid gammaherpesvirus 4</name>
    <dbReference type="NCBI Taxonomy" id="1960250"/>
    <lineage>
        <taxon>Viruses</taxon>
        <taxon>Duplodnaviria</taxon>
        <taxon>Heunggongvirae</taxon>
        <taxon>Peploviricota</taxon>
        <taxon>Herviviricetes</taxon>
        <taxon>Herpesvirales</taxon>
        <taxon>Orthoherpesviridae</taxon>
        <taxon>Gammaherpesvirinae</taxon>
        <taxon>Macavirus</taxon>
        <taxon>Macavirus suidgamma4</taxon>
    </lineage>
</organism>
<protein>
    <submittedName>
        <fullName evidence="9">Thymidine kinase</fullName>
    </submittedName>
</protein>
<dbReference type="GO" id="GO:0004797">
    <property type="term" value="F:thymidine kinase activity"/>
    <property type="evidence" value="ECO:0007669"/>
    <property type="project" value="InterPro"/>
</dbReference>
<dbReference type="Proteomes" id="UP000242182">
    <property type="component" value="Segment"/>
</dbReference>
<feature type="domain" description="Herpesvirus thymidine kinase C-terminal" evidence="8">
    <location>
        <begin position="535"/>
        <end position="567"/>
    </location>
</feature>
<evidence type="ECO:0000256" key="5">
    <source>
        <dbReference type="ARBA" id="ARBA00022777"/>
    </source>
</evidence>
<dbReference type="InterPro" id="IPR027417">
    <property type="entry name" value="P-loop_NTPase"/>
</dbReference>
<evidence type="ECO:0000313" key="9">
    <source>
        <dbReference type="EMBL" id="AAO12363.1"/>
    </source>
</evidence>
<proteinExistence type="inferred from homology"/>